<evidence type="ECO:0000256" key="3">
    <source>
        <dbReference type="ARBA" id="ARBA00022692"/>
    </source>
</evidence>
<comment type="caution">
    <text evidence="14">The sequence shown here is derived from an EMBL/GenBank/DDBJ whole genome shotgun (WGS) entry which is preliminary data.</text>
</comment>
<dbReference type="InterPro" id="IPR003593">
    <property type="entry name" value="AAA+_ATPase"/>
</dbReference>
<evidence type="ECO:0000256" key="1">
    <source>
        <dbReference type="ARBA" id="ARBA00004128"/>
    </source>
</evidence>
<evidence type="ECO:0000256" key="2">
    <source>
        <dbReference type="ARBA" id="ARBA00022448"/>
    </source>
</evidence>
<organism evidence="14 15">
    <name type="scientific">Polarella glacialis</name>
    <name type="common">Dinoflagellate</name>
    <dbReference type="NCBI Taxonomy" id="89957"/>
    <lineage>
        <taxon>Eukaryota</taxon>
        <taxon>Sar</taxon>
        <taxon>Alveolata</taxon>
        <taxon>Dinophyceae</taxon>
        <taxon>Suessiales</taxon>
        <taxon>Suessiaceae</taxon>
        <taxon>Polarella</taxon>
    </lineage>
</organism>
<feature type="transmembrane region" description="Helical" evidence="10">
    <location>
        <begin position="228"/>
        <end position="249"/>
    </location>
</feature>
<feature type="transmembrane region" description="Helical" evidence="10">
    <location>
        <begin position="255"/>
        <end position="275"/>
    </location>
</feature>
<evidence type="ECO:0000256" key="6">
    <source>
        <dbReference type="ARBA" id="ARBA00022840"/>
    </source>
</evidence>
<dbReference type="InterPro" id="IPR003439">
    <property type="entry name" value="ABC_transporter-like_ATP-bd"/>
</dbReference>
<evidence type="ECO:0000256" key="5">
    <source>
        <dbReference type="ARBA" id="ARBA00022741"/>
    </source>
</evidence>
<keyword evidence="15" id="KW-1185">Reference proteome</keyword>
<keyword evidence="7 10" id="KW-1133">Transmembrane helix</keyword>
<dbReference type="CDD" id="cd03244">
    <property type="entry name" value="ABCC_MRP_domain2"/>
    <property type="match status" value="1"/>
</dbReference>
<dbReference type="Proteomes" id="UP000654075">
    <property type="component" value="Unassembled WGS sequence"/>
</dbReference>
<accession>A0A813HK27</accession>
<dbReference type="AlphaFoldDB" id="A0A813HK27"/>
<dbReference type="Pfam" id="PF00005">
    <property type="entry name" value="ABC_tran"/>
    <property type="match status" value="1"/>
</dbReference>
<evidence type="ECO:0000256" key="4">
    <source>
        <dbReference type="ARBA" id="ARBA00022737"/>
    </source>
</evidence>
<dbReference type="GO" id="GO:0140359">
    <property type="term" value="F:ABC-type transporter activity"/>
    <property type="evidence" value="ECO:0007669"/>
    <property type="project" value="InterPro"/>
</dbReference>
<reference evidence="14" key="1">
    <citation type="submission" date="2021-02" db="EMBL/GenBank/DDBJ databases">
        <authorList>
            <person name="Dougan E. K."/>
            <person name="Rhodes N."/>
            <person name="Thang M."/>
            <person name="Chan C."/>
        </authorList>
    </citation>
    <scope>NUCLEOTIDE SEQUENCE</scope>
</reference>
<keyword evidence="8 10" id="KW-0472">Membrane</keyword>
<name>A0A813HK27_POLGL</name>
<dbReference type="Gene3D" id="3.40.50.300">
    <property type="entry name" value="P-loop containing nucleotide triphosphate hydrolases"/>
    <property type="match status" value="1"/>
</dbReference>
<feature type="domain" description="ABC transporter" evidence="11">
    <location>
        <begin position="561"/>
        <end position="795"/>
    </location>
</feature>
<dbReference type="InterPro" id="IPR017871">
    <property type="entry name" value="ABC_transporter-like_CS"/>
</dbReference>
<dbReference type="InterPro" id="IPR027417">
    <property type="entry name" value="P-loop_NTPase"/>
</dbReference>
<dbReference type="EMBL" id="CAJNNV010017600">
    <property type="protein sequence ID" value="CAE8605279.1"/>
    <property type="molecule type" value="Genomic_DNA"/>
</dbReference>
<keyword evidence="3 10" id="KW-0812">Transmembrane</keyword>
<evidence type="ECO:0000259" key="11">
    <source>
        <dbReference type="PROSITE" id="PS50893"/>
    </source>
</evidence>
<dbReference type="PROSITE" id="PS50929">
    <property type="entry name" value="ABC_TM1F"/>
    <property type="match status" value="1"/>
</dbReference>
<dbReference type="SUPFAM" id="SSF90123">
    <property type="entry name" value="ABC transporter transmembrane region"/>
    <property type="match status" value="1"/>
</dbReference>
<dbReference type="FunFam" id="3.40.50.300:FF:000630">
    <property type="entry name" value="ATP-binding cassette (ABC) transporter, putative"/>
    <property type="match status" value="1"/>
</dbReference>
<gene>
    <name evidence="13" type="ORF">PGLA1383_LOCUS23398</name>
    <name evidence="14" type="ORF">PGLA1383_LOCUS53239</name>
</gene>
<keyword evidence="5" id="KW-0547">Nucleotide-binding</keyword>
<evidence type="ECO:0000313" key="13">
    <source>
        <dbReference type="EMBL" id="CAE8605279.1"/>
    </source>
</evidence>
<dbReference type="PROSITE" id="PS50893">
    <property type="entry name" value="ABC_TRANSPORTER_2"/>
    <property type="match status" value="1"/>
</dbReference>
<dbReference type="InterPro" id="IPR011527">
    <property type="entry name" value="ABC1_TM_dom"/>
</dbReference>
<feature type="compositionally biased region" description="Polar residues" evidence="9">
    <location>
        <begin position="58"/>
        <end position="70"/>
    </location>
</feature>
<dbReference type="Pfam" id="PF00664">
    <property type="entry name" value="ABC_membrane"/>
    <property type="match status" value="1"/>
</dbReference>
<dbReference type="PROSITE" id="PS00211">
    <property type="entry name" value="ABC_TRANSPORTER_1"/>
    <property type="match status" value="1"/>
</dbReference>
<dbReference type="EMBL" id="CAJNNV010031813">
    <property type="protein sequence ID" value="CAE8637942.1"/>
    <property type="molecule type" value="Genomic_DNA"/>
</dbReference>
<dbReference type="Gene3D" id="1.20.1560.10">
    <property type="entry name" value="ABC transporter type 1, transmembrane domain"/>
    <property type="match status" value="1"/>
</dbReference>
<comment type="subcellular location">
    <subcellularLocation>
        <location evidence="1">Vacuole membrane</location>
        <topology evidence="1">Multi-pass membrane protein</topology>
    </subcellularLocation>
</comment>
<evidence type="ECO:0000313" key="14">
    <source>
        <dbReference type="EMBL" id="CAE8637942.1"/>
    </source>
</evidence>
<dbReference type="InterPro" id="IPR050173">
    <property type="entry name" value="ABC_transporter_C-like"/>
</dbReference>
<feature type="transmembrane region" description="Helical" evidence="10">
    <location>
        <begin position="160"/>
        <end position="181"/>
    </location>
</feature>
<dbReference type="GO" id="GO:0016887">
    <property type="term" value="F:ATP hydrolysis activity"/>
    <property type="evidence" value="ECO:0007669"/>
    <property type="project" value="InterPro"/>
</dbReference>
<dbReference type="SUPFAM" id="SSF52540">
    <property type="entry name" value="P-loop containing nucleoside triphosphate hydrolases"/>
    <property type="match status" value="1"/>
</dbReference>
<evidence type="ECO:0008006" key="16">
    <source>
        <dbReference type="Google" id="ProtNLM"/>
    </source>
</evidence>
<proteinExistence type="predicted"/>
<keyword evidence="2" id="KW-0813">Transport</keyword>
<keyword evidence="4" id="KW-0677">Repeat</keyword>
<feature type="domain" description="ABC transmembrane type-1" evidence="12">
    <location>
        <begin position="123"/>
        <end position="390"/>
    </location>
</feature>
<evidence type="ECO:0000259" key="12">
    <source>
        <dbReference type="PROSITE" id="PS50929"/>
    </source>
</evidence>
<feature type="transmembrane region" description="Helical" evidence="10">
    <location>
        <begin position="120"/>
        <end position="140"/>
    </location>
</feature>
<evidence type="ECO:0000256" key="10">
    <source>
        <dbReference type="SAM" id="Phobius"/>
    </source>
</evidence>
<evidence type="ECO:0000256" key="8">
    <source>
        <dbReference type="ARBA" id="ARBA00023136"/>
    </source>
</evidence>
<feature type="region of interest" description="Disordered" evidence="9">
    <location>
        <begin position="53"/>
        <end position="78"/>
    </location>
</feature>
<dbReference type="InterPro" id="IPR036640">
    <property type="entry name" value="ABC1_TM_sf"/>
</dbReference>
<dbReference type="SMART" id="SM00382">
    <property type="entry name" value="AAA"/>
    <property type="match status" value="1"/>
</dbReference>
<dbReference type="PANTHER" id="PTHR24223">
    <property type="entry name" value="ATP-BINDING CASSETTE SUB-FAMILY C"/>
    <property type="match status" value="1"/>
</dbReference>
<evidence type="ECO:0000256" key="7">
    <source>
        <dbReference type="ARBA" id="ARBA00022989"/>
    </source>
</evidence>
<dbReference type="GO" id="GO:0005524">
    <property type="term" value="F:ATP binding"/>
    <property type="evidence" value="ECO:0007669"/>
    <property type="project" value="UniProtKB-KW"/>
</dbReference>
<keyword evidence="6" id="KW-0067">ATP-binding</keyword>
<dbReference type="OrthoDB" id="6500128at2759"/>
<evidence type="ECO:0000256" key="9">
    <source>
        <dbReference type="SAM" id="MobiDB-lite"/>
    </source>
</evidence>
<dbReference type="GO" id="GO:0005774">
    <property type="term" value="C:vacuolar membrane"/>
    <property type="evidence" value="ECO:0007669"/>
    <property type="project" value="UniProtKB-SubCell"/>
</dbReference>
<sequence>MTASVILEKLLLGPLMSSRTRLVVLQPEVERQAKGRILVSGKPEDVFETEEFKKLQSEKTSSGNASSGESPGSYMQRPTAAPVSRSLALGQEPPASLREEEFEGRPSWEMVKQYCAMGKWRNLLCSLVLFSIMLFLYLLADLSLANWTNKMASDPTVPAAPYLWAYIFWLFCGTVMFAGAWKYGELFSFRISQNVHSQVMQRLLCAPIDRFFDRHPIGRIMNRMTTDLSVIDMALFMKVSGSILIFYQIMIPLVYIHTIMPWLITILAVPFYYVMAKVYRVYQNSSVPVRYCLTTAASHSNSCLSDVMESSVVVRGFGQENRLAEHFALVTDDCVKAQLTNDRLLKRWVVNRMFYLWSFFTTVTYLVGLYNSASLGVGTLGICLTNLLLIEAGIDQNLDLMSGALFELIALARFHEYLSIPQEKPMRVPHDTHLRNYAVSYLRKNAADLTMKQDGDFIQVFKGGSPILQSSKDGRALVLPTSDGKSQCLRLQDLCPSCAELGHAGSSHRIVAANDAANGSKAIAEELCKNKRNFLTASGFSTAPKVLLDLQSDWLADGARVEIDNLRVGYADIPRDVLKGVTFSVAPRMKVAIVGTTGCGKSSLLLALLRVLEPRAGRVLINGVDTRHIGLATLRSSLGLVPQDPILFSGTMRQNLDPLSQYTDGRVKRAVRCAHLEELANSWPLGLDHKISEDGSNLSFGQRQLLCLARMVLRQPAVLLLDEATSAIDPRTQEAVQDTISSSFPSTTMLAVAHRLETIMDFDHVVVMDHGVAEQGPVKEVAARSDSIFKVMLAAKAQS</sequence>
<feature type="transmembrane region" description="Helical" evidence="10">
    <location>
        <begin position="353"/>
        <end position="370"/>
    </location>
</feature>
<protein>
    <recommendedName>
        <fullName evidence="16">ATP-dependent transporter ycf16</fullName>
    </recommendedName>
</protein>
<dbReference type="PANTHER" id="PTHR24223:SF443">
    <property type="entry name" value="MULTIDRUG-RESISTANCE LIKE PROTEIN 1, ISOFORM I"/>
    <property type="match status" value="1"/>
</dbReference>
<evidence type="ECO:0000313" key="15">
    <source>
        <dbReference type="Proteomes" id="UP000654075"/>
    </source>
</evidence>